<feature type="region of interest" description="Disordered" evidence="1">
    <location>
        <begin position="47"/>
        <end position="106"/>
    </location>
</feature>
<dbReference type="EMBL" id="ML995830">
    <property type="protein sequence ID" value="KAF2769809.1"/>
    <property type="molecule type" value="Genomic_DNA"/>
</dbReference>
<evidence type="ECO:0000313" key="3">
    <source>
        <dbReference type="Proteomes" id="UP000799436"/>
    </source>
</evidence>
<feature type="region of interest" description="Disordered" evidence="1">
    <location>
        <begin position="239"/>
        <end position="321"/>
    </location>
</feature>
<feature type="region of interest" description="Disordered" evidence="1">
    <location>
        <begin position="139"/>
        <end position="162"/>
    </location>
</feature>
<keyword evidence="3" id="KW-1185">Reference proteome</keyword>
<evidence type="ECO:0000313" key="2">
    <source>
        <dbReference type="EMBL" id="KAF2769809.1"/>
    </source>
</evidence>
<feature type="compositionally biased region" description="Polar residues" evidence="1">
    <location>
        <begin position="47"/>
        <end position="65"/>
    </location>
</feature>
<feature type="compositionally biased region" description="Polar residues" evidence="1">
    <location>
        <begin position="145"/>
        <end position="162"/>
    </location>
</feature>
<feature type="compositionally biased region" description="Polar residues" evidence="1">
    <location>
        <begin position="246"/>
        <end position="263"/>
    </location>
</feature>
<name>A0A6G1LB63_9PEZI</name>
<gene>
    <name evidence="2" type="ORF">EJ03DRAFT_84284</name>
</gene>
<protein>
    <submittedName>
        <fullName evidence="2">Uncharacterized protein</fullName>
    </submittedName>
</protein>
<dbReference type="Proteomes" id="UP000799436">
    <property type="component" value="Unassembled WGS sequence"/>
</dbReference>
<organism evidence="2 3">
    <name type="scientific">Teratosphaeria nubilosa</name>
    <dbReference type="NCBI Taxonomy" id="161662"/>
    <lineage>
        <taxon>Eukaryota</taxon>
        <taxon>Fungi</taxon>
        <taxon>Dikarya</taxon>
        <taxon>Ascomycota</taxon>
        <taxon>Pezizomycotina</taxon>
        <taxon>Dothideomycetes</taxon>
        <taxon>Dothideomycetidae</taxon>
        <taxon>Mycosphaerellales</taxon>
        <taxon>Teratosphaeriaceae</taxon>
        <taxon>Teratosphaeria</taxon>
    </lineage>
</organism>
<evidence type="ECO:0000256" key="1">
    <source>
        <dbReference type="SAM" id="MobiDB-lite"/>
    </source>
</evidence>
<proteinExistence type="predicted"/>
<feature type="compositionally biased region" description="Polar residues" evidence="1">
    <location>
        <begin position="276"/>
        <end position="299"/>
    </location>
</feature>
<dbReference type="AlphaFoldDB" id="A0A6G1LB63"/>
<accession>A0A6G1LB63</accession>
<dbReference type="OrthoDB" id="10399139at2759"/>
<sequence length="493" mass="55399">MYATILHQYWSSLHIFQIQRQIPHPSIMAQQDSPSTPNTKVYASTRRQLANHTPRQSCTQHQNQTWRDRLFPRDSSGQSQLEVKEIPRPGHPTKPVGTPDALPTPRIEVPNAATFTMPQFFSHGSEVAFNPLAKGPWEPRRQDCFSESESQLQRSNGESSSNMPLNKFLNAILPLVEPVMNSIRPDGRKELDCLVEVRKWARENPNNVPRGDSESAKVALEKEQYEWLKAAQGEVQIRANSDSRRFTSSSAGDRTITPSSVRQTAHDDSQHLAGQISPSPGQRGNTTPRNTAGHPQQLISPHAPGSNHHQALVHDEREPPNTFSKINAAMHLQSQGAWNQQKSFQPHLSPFASTDMSYASNPYLTMASSAQHAYPLHHHSAHYAQVPSQLPLQYQAPWPQTHYQQPAGAEIPRPRNLPTAVWAFLNIVNPMVASIKNSRDREEMVTQWAYGHMVQVPLISSQVLDLSDDEQRLLWAAQKVLPAESRMHLFGAK</sequence>
<reference evidence="2" key="1">
    <citation type="journal article" date="2020" name="Stud. Mycol.">
        <title>101 Dothideomycetes genomes: a test case for predicting lifestyles and emergence of pathogens.</title>
        <authorList>
            <person name="Haridas S."/>
            <person name="Albert R."/>
            <person name="Binder M."/>
            <person name="Bloem J."/>
            <person name="Labutti K."/>
            <person name="Salamov A."/>
            <person name="Andreopoulos B."/>
            <person name="Baker S."/>
            <person name="Barry K."/>
            <person name="Bills G."/>
            <person name="Bluhm B."/>
            <person name="Cannon C."/>
            <person name="Castanera R."/>
            <person name="Culley D."/>
            <person name="Daum C."/>
            <person name="Ezra D."/>
            <person name="Gonzalez J."/>
            <person name="Henrissat B."/>
            <person name="Kuo A."/>
            <person name="Liang C."/>
            <person name="Lipzen A."/>
            <person name="Lutzoni F."/>
            <person name="Magnuson J."/>
            <person name="Mondo S."/>
            <person name="Nolan M."/>
            <person name="Ohm R."/>
            <person name="Pangilinan J."/>
            <person name="Park H.-J."/>
            <person name="Ramirez L."/>
            <person name="Alfaro M."/>
            <person name="Sun H."/>
            <person name="Tritt A."/>
            <person name="Yoshinaga Y."/>
            <person name="Zwiers L.-H."/>
            <person name="Turgeon B."/>
            <person name="Goodwin S."/>
            <person name="Spatafora J."/>
            <person name="Crous P."/>
            <person name="Grigoriev I."/>
        </authorList>
    </citation>
    <scope>NUCLEOTIDE SEQUENCE</scope>
    <source>
        <strain evidence="2">CBS 116005</strain>
    </source>
</reference>